<dbReference type="PROSITE" id="PS51832">
    <property type="entry name" value="HD_GYP"/>
    <property type="match status" value="1"/>
</dbReference>
<dbReference type="SMART" id="SM00471">
    <property type="entry name" value="HDc"/>
    <property type="match status" value="1"/>
</dbReference>
<dbReference type="CDD" id="cd00077">
    <property type="entry name" value="HDc"/>
    <property type="match status" value="1"/>
</dbReference>
<keyword evidence="3" id="KW-1185">Reference proteome</keyword>
<gene>
    <name evidence="2" type="ORF">J0X15_01440</name>
</gene>
<sequence length="366" mass="40036">MKSLVYLTESQGAGSRVLQALNSLYVIEEISVAKVTADDLKQSGFLLIDLAEMRESSLDRLRALLPFNPDTPSAALINVFKRQEVVQMKALGIPTFWDRGTSEETIIADIKKQFGSYGMPQLEPSVPEATAKAIEDVCQVYERLSIAYALGKPLPLKAAGNAIESVIGAINMDGLAAWLDAVEGHHSQTICHSLSVMGLVVQFSKMLALTDVERLLLGLGALYHDLGKLKIPLAVLDKPGALTPDERALINMHPKYGEEILEQHPEVPPVVRAMTLNHHEFLDGTGYPNGLSGDAISRPVRLLTICDIFSALSEKRSYKEPMSPRQAFGILWEMGDKLDRSLLSAFKDLILSVDVGAVKNQSYEAV</sequence>
<reference evidence="2" key="1">
    <citation type="submission" date="2021-03" db="EMBL/GenBank/DDBJ databases">
        <title>Roseibium sp. CAU 1637 isolated from Incheon.</title>
        <authorList>
            <person name="Kim W."/>
        </authorList>
    </citation>
    <scope>NUCLEOTIDE SEQUENCE</scope>
    <source>
        <strain evidence="2">CAU 1637</strain>
    </source>
</reference>
<dbReference type="GO" id="GO:0008081">
    <property type="term" value="F:phosphoric diester hydrolase activity"/>
    <property type="evidence" value="ECO:0007669"/>
    <property type="project" value="UniProtKB-ARBA"/>
</dbReference>
<dbReference type="PANTHER" id="PTHR43155:SF2">
    <property type="entry name" value="CYCLIC DI-GMP PHOSPHODIESTERASE PA4108"/>
    <property type="match status" value="1"/>
</dbReference>
<protein>
    <submittedName>
        <fullName evidence="2">HD domain-containing protein</fullName>
    </submittedName>
</protein>
<dbReference type="InterPro" id="IPR037522">
    <property type="entry name" value="HD_GYP_dom"/>
</dbReference>
<comment type="caution">
    <text evidence="2">The sequence shown here is derived from an EMBL/GenBank/DDBJ whole genome shotgun (WGS) entry which is preliminary data.</text>
</comment>
<dbReference type="PANTHER" id="PTHR43155">
    <property type="entry name" value="CYCLIC DI-GMP PHOSPHODIESTERASE PA4108-RELATED"/>
    <property type="match status" value="1"/>
</dbReference>
<evidence type="ECO:0000259" key="1">
    <source>
        <dbReference type="PROSITE" id="PS51832"/>
    </source>
</evidence>
<evidence type="ECO:0000313" key="2">
    <source>
        <dbReference type="EMBL" id="MBO0343871.1"/>
    </source>
</evidence>
<evidence type="ECO:0000313" key="3">
    <source>
        <dbReference type="Proteomes" id="UP000664779"/>
    </source>
</evidence>
<name>A0A939EJP6_9HYPH</name>
<feature type="domain" description="HD-GYP" evidence="1">
    <location>
        <begin position="167"/>
        <end position="362"/>
    </location>
</feature>
<proteinExistence type="predicted"/>
<dbReference type="Gene3D" id="1.10.3210.10">
    <property type="entry name" value="Hypothetical protein af1432"/>
    <property type="match status" value="1"/>
</dbReference>
<accession>A0A939EJP6</accession>
<dbReference type="SUPFAM" id="SSF109604">
    <property type="entry name" value="HD-domain/PDEase-like"/>
    <property type="match status" value="1"/>
</dbReference>
<dbReference type="Proteomes" id="UP000664779">
    <property type="component" value="Unassembled WGS sequence"/>
</dbReference>
<dbReference type="EMBL" id="JAFLNF010000001">
    <property type="protein sequence ID" value="MBO0343871.1"/>
    <property type="molecule type" value="Genomic_DNA"/>
</dbReference>
<dbReference type="Pfam" id="PF13487">
    <property type="entry name" value="HD_5"/>
    <property type="match status" value="1"/>
</dbReference>
<dbReference type="RefSeq" id="WP_206937632.1">
    <property type="nucleotide sequence ID" value="NZ_JAFLNF010000001.1"/>
</dbReference>
<organism evidence="2 3">
    <name type="scientific">Roseibium limicola</name>
    <dbReference type="NCBI Taxonomy" id="2816037"/>
    <lineage>
        <taxon>Bacteria</taxon>
        <taxon>Pseudomonadati</taxon>
        <taxon>Pseudomonadota</taxon>
        <taxon>Alphaproteobacteria</taxon>
        <taxon>Hyphomicrobiales</taxon>
        <taxon>Stappiaceae</taxon>
        <taxon>Roseibium</taxon>
    </lineage>
</organism>
<dbReference type="InterPro" id="IPR003607">
    <property type="entry name" value="HD/PDEase_dom"/>
</dbReference>
<dbReference type="AlphaFoldDB" id="A0A939EJP6"/>